<evidence type="ECO:0000256" key="1">
    <source>
        <dbReference type="SAM" id="Phobius"/>
    </source>
</evidence>
<name>A0A934K8B1_9BACT</name>
<keyword evidence="1" id="KW-1133">Transmembrane helix</keyword>
<proteinExistence type="predicted"/>
<dbReference type="EMBL" id="JAEKNQ010000019">
    <property type="protein sequence ID" value="MBJ7602322.1"/>
    <property type="molecule type" value="Genomic_DNA"/>
</dbReference>
<protein>
    <submittedName>
        <fullName evidence="2">Uncharacterized protein</fullName>
    </submittedName>
</protein>
<dbReference type="Proteomes" id="UP000620075">
    <property type="component" value="Unassembled WGS sequence"/>
</dbReference>
<keyword evidence="1" id="KW-0472">Membrane</keyword>
<sequence length="194" mass="21526">MKERGLSGQASISAVDSGGIVLHLNSAQELFQLTTADMLSSTGRLVSGIEELIQRLLAGRLRPGLRATIVLPPDQLLEDTEERLRKAIHRYCQLRLQQTDGTRRAQLRNIREALGVGLLLFAVGAGLSFYFNQSGLPAFDKFVLGDQLALVIAWIGLWYPLDELVHYRRAMLRESKVLTTILKMDVAVVAQEEG</sequence>
<evidence type="ECO:0000313" key="3">
    <source>
        <dbReference type="Proteomes" id="UP000620075"/>
    </source>
</evidence>
<organism evidence="2 3">
    <name type="scientific">Candidatus Dormiibacter inghamiae</name>
    <dbReference type="NCBI Taxonomy" id="3127013"/>
    <lineage>
        <taxon>Bacteria</taxon>
        <taxon>Bacillati</taxon>
        <taxon>Candidatus Dormiibacterota</taxon>
        <taxon>Candidatus Dormibacteria</taxon>
        <taxon>Candidatus Dormibacterales</taxon>
        <taxon>Candidatus Dormibacteraceae</taxon>
        <taxon>Candidatus Dormiibacter</taxon>
    </lineage>
</organism>
<comment type="caution">
    <text evidence="2">The sequence shown here is derived from an EMBL/GenBank/DDBJ whole genome shotgun (WGS) entry which is preliminary data.</text>
</comment>
<gene>
    <name evidence="2" type="ORF">JF888_03890</name>
</gene>
<feature type="transmembrane region" description="Helical" evidence="1">
    <location>
        <begin position="143"/>
        <end position="161"/>
    </location>
</feature>
<feature type="transmembrane region" description="Helical" evidence="1">
    <location>
        <begin position="113"/>
        <end position="131"/>
    </location>
</feature>
<dbReference type="AlphaFoldDB" id="A0A934K8B1"/>
<accession>A0A934K8B1</accession>
<evidence type="ECO:0000313" key="2">
    <source>
        <dbReference type="EMBL" id="MBJ7602322.1"/>
    </source>
</evidence>
<dbReference type="RefSeq" id="WP_338176768.1">
    <property type="nucleotide sequence ID" value="NZ_JAEKNQ010000019.1"/>
</dbReference>
<reference evidence="2 3" key="1">
    <citation type="submission" date="2020-10" db="EMBL/GenBank/DDBJ databases">
        <title>Ca. Dormibacterota MAGs.</title>
        <authorList>
            <person name="Montgomery K."/>
        </authorList>
    </citation>
    <scope>NUCLEOTIDE SEQUENCE [LARGE SCALE GENOMIC DNA]</scope>
    <source>
        <strain evidence="2">SC8811_S16_3</strain>
    </source>
</reference>
<keyword evidence="1" id="KW-0812">Transmembrane</keyword>